<dbReference type="PANTHER" id="PTHR34961">
    <property type="entry name" value="TRANSMEMBRANE PROTEIN"/>
    <property type="match status" value="1"/>
</dbReference>
<evidence type="ECO:0000313" key="4">
    <source>
        <dbReference type="RefSeq" id="XP_020553358.1"/>
    </source>
</evidence>
<name>A0A8M8V2Q0_SESIN</name>
<feature type="signal peptide" evidence="2">
    <location>
        <begin position="1"/>
        <end position="24"/>
    </location>
</feature>
<feature type="region of interest" description="Disordered" evidence="1">
    <location>
        <begin position="79"/>
        <end position="144"/>
    </location>
</feature>
<proteinExistence type="predicted"/>
<dbReference type="OrthoDB" id="689613at2759"/>
<dbReference type="AlphaFoldDB" id="A0A8M8V2Q0"/>
<dbReference type="RefSeq" id="XP_020553358.1">
    <property type="nucleotide sequence ID" value="XM_020697699.1"/>
</dbReference>
<dbReference type="InterPro" id="IPR053313">
    <property type="entry name" value="RGF"/>
</dbReference>
<dbReference type="Gramene" id="SIN_1013934.t">
    <property type="protein sequence ID" value="SIN_1013934.t"/>
    <property type="gene ID" value="SIN_1013934"/>
</dbReference>
<gene>
    <name evidence="4" type="primary">LOC110012812</name>
</gene>
<organism evidence="3 4">
    <name type="scientific">Sesamum indicum</name>
    <name type="common">Oriental sesame</name>
    <name type="synonym">Sesamum orientale</name>
    <dbReference type="NCBI Taxonomy" id="4182"/>
    <lineage>
        <taxon>Eukaryota</taxon>
        <taxon>Viridiplantae</taxon>
        <taxon>Streptophyta</taxon>
        <taxon>Embryophyta</taxon>
        <taxon>Tracheophyta</taxon>
        <taxon>Spermatophyta</taxon>
        <taxon>Magnoliopsida</taxon>
        <taxon>eudicotyledons</taxon>
        <taxon>Gunneridae</taxon>
        <taxon>Pentapetalae</taxon>
        <taxon>asterids</taxon>
        <taxon>lamiids</taxon>
        <taxon>Lamiales</taxon>
        <taxon>Pedaliaceae</taxon>
        <taxon>Sesamum</taxon>
    </lineage>
</organism>
<protein>
    <submittedName>
        <fullName evidence="4">Uncharacterized protein LOC110012812</fullName>
    </submittedName>
</protein>
<keyword evidence="2" id="KW-0732">Signal</keyword>
<dbReference type="PANTHER" id="PTHR34961:SF1">
    <property type="entry name" value="ROOT MERISTEM GROWTH FACTOR 10"/>
    <property type="match status" value="1"/>
</dbReference>
<feature type="chain" id="PRO_5035457964" evidence="2">
    <location>
        <begin position="25"/>
        <end position="144"/>
    </location>
</feature>
<reference evidence="3" key="1">
    <citation type="submission" date="2024-10" db="UniProtKB">
        <authorList>
            <consortium name="RefSeq"/>
        </authorList>
    </citation>
    <scope>NUCLEOTIDE SEQUENCE [LARGE SCALE GENOMIC DNA]</scope>
    <source>
        <strain evidence="3">cv. Zhongzhi No. 13</strain>
    </source>
</reference>
<reference evidence="4" key="2">
    <citation type="submission" date="2025-08" db="UniProtKB">
        <authorList>
            <consortium name="RefSeq"/>
        </authorList>
    </citation>
    <scope>IDENTIFICATION</scope>
</reference>
<dbReference type="Proteomes" id="UP000504604">
    <property type="component" value="Linkage group LG1"/>
</dbReference>
<evidence type="ECO:0000313" key="3">
    <source>
        <dbReference type="Proteomes" id="UP000504604"/>
    </source>
</evidence>
<evidence type="ECO:0000256" key="1">
    <source>
        <dbReference type="SAM" id="MobiDB-lite"/>
    </source>
</evidence>
<feature type="compositionally biased region" description="Polar residues" evidence="1">
    <location>
        <begin position="100"/>
        <end position="109"/>
    </location>
</feature>
<keyword evidence="3" id="KW-1185">Reference proteome</keyword>
<accession>A0A8M8V2Q0</accession>
<dbReference type="GeneID" id="110012812"/>
<evidence type="ECO:0000256" key="2">
    <source>
        <dbReference type="SAM" id="SignalP"/>
    </source>
</evidence>
<dbReference type="KEGG" id="sind:110012812"/>
<sequence>MQMSIVVSCLVLVLLCFSLTACNGRSLGVVKDEKATAAKEFQLSVTKKNDKVESARVSIQPGEVKSSLPDASKNAMRFEEIKTTSESNEPGKRIQAKGEGTTQNDSSLATDHVSWRVPHKKRGEQEPGFNLDYLPPKTHPPVHN</sequence>